<keyword evidence="4" id="KW-1185">Reference proteome</keyword>
<evidence type="ECO:0000313" key="4">
    <source>
        <dbReference type="Proteomes" id="UP000315295"/>
    </source>
</evidence>
<dbReference type="Gene3D" id="3.30.1370.10">
    <property type="entry name" value="K Homology domain, type 1"/>
    <property type="match status" value="1"/>
</dbReference>
<dbReference type="InterPro" id="IPR036612">
    <property type="entry name" value="KH_dom_type_1_sf"/>
</dbReference>
<accession>A0A540MUP4</accession>
<reference evidence="3 4" key="1">
    <citation type="journal article" date="2019" name="G3 (Bethesda)">
        <title>Sequencing of a Wild Apple (Malus baccata) Genome Unravels the Differences Between Cultivated and Wild Apple Species Regarding Disease Resistance and Cold Tolerance.</title>
        <authorList>
            <person name="Chen X."/>
        </authorList>
    </citation>
    <scope>NUCLEOTIDE SEQUENCE [LARGE SCALE GENOMIC DNA]</scope>
    <source>
        <strain evidence="4">cv. Shandingzi</strain>
        <tissue evidence="3">Leaves</tissue>
    </source>
</reference>
<dbReference type="PROSITE" id="PS50084">
    <property type="entry name" value="KH_TYPE_1"/>
    <property type="match status" value="1"/>
</dbReference>
<dbReference type="Proteomes" id="UP000315295">
    <property type="component" value="Unassembled WGS sequence"/>
</dbReference>
<evidence type="ECO:0000256" key="1">
    <source>
        <dbReference type="PROSITE-ProRule" id="PRU00117"/>
    </source>
</evidence>
<organism evidence="3 4">
    <name type="scientific">Malus baccata</name>
    <name type="common">Siberian crab apple</name>
    <name type="synonym">Pyrus baccata</name>
    <dbReference type="NCBI Taxonomy" id="106549"/>
    <lineage>
        <taxon>Eukaryota</taxon>
        <taxon>Viridiplantae</taxon>
        <taxon>Streptophyta</taxon>
        <taxon>Embryophyta</taxon>
        <taxon>Tracheophyta</taxon>
        <taxon>Spermatophyta</taxon>
        <taxon>Magnoliopsida</taxon>
        <taxon>eudicotyledons</taxon>
        <taxon>Gunneridae</taxon>
        <taxon>Pentapetalae</taxon>
        <taxon>rosids</taxon>
        <taxon>fabids</taxon>
        <taxon>Rosales</taxon>
        <taxon>Rosaceae</taxon>
        <taxon>Amygdaloideae</taxon>
        <taxon>Maleae</taxon>
        <taxon>Malus</taxon>
    </lineage>
</organism>
<dbReference type="STRING" id="106549.A0A540MUP4"/>
<proteinExistence type="predicted"/>
<name>A0A540MUP4_MALBA</name>
<dbReference type="GO" id="GO:0003723">
    <property type="term" value="F:RNA binding"/>
    <property type="evidence" value="ECO:0007669"/>
    <property type="project" value="UniProtKB-UniRule"/>
</dbReference>
<dbReference type="AlphaFoldDB" id="A0A540MUP4"/>
<evidence type="ECO:0000313" key="3">
    <source>
        <dbReference type="EMBL" id="TQE02491.1"/>
    </source>
</evidence>
<feature type="domain" description="K Homology" evidence="2">
    <location>
        <begin position="20"/>
        <end position="69"/>
    </location>
</feature>
<keyword evidence="1" id="KW-0694">RNA-binding</keyword>
<gene>
    <name evidence="3" type="ORF">C1H46_011899</name>
</gene>
<dbReference type="Pfam" id="PF00013">
    <property type="entry name" value="KH_1"/>
    <property type="match status" value="1"/>
</dbReference>
<comment type="caution">
    <text evidence="3">The sequence shown here is derived from an EMBL/GenBank/DDBJ whole genome shotgun (WGS) entry which is preliminary data.</text>
</comment>
<sequence>MKKALKIYAEVLRLVRRLKKIPSRQIGKVIGKEGCRIQKIREETKANIKITDAIARHEERGIIISSKDSNDSSSDAKKALQ</sequence>
<protein>
    <recommendedName>
        <fullName evidence="2">K Homology domain-containing protein</fullName>
    </recommendedName>
</protein>
<dbReference type="SUPFAM" id="SSF54791">
    <property type="entry name" value="Eukaryotic type KH-domain (KH-domain type I)"/>
    <property type="match status" value="1"/>
</dbReference>
<dbReference type="InterPro" id="IPR004088">
    <property type="entry name" value="KH_dom_type_1"/>
</dbReference>
<dbReference type="EMBL" id="VIEB01000175">
    <property type="protein sequence ID" value="TQE02491.1"/>
    <property type="molecule type" value="Genomic_DNA"/>
</dbReference>
<evidence type="ECO:0000259" key="2">
    <source>
        <dbReference type="Pfam" id="PF00013"/>
    </source>
</evidence>